<dbReference type="EMBL" id="SFBI01000219">
    <property type="protein sequence ID" value="TRU30070.1"/>
    <property type="molecule type" value="Genomic_DNA"/>
</dbReference>
<organism evidence="1 2">
    <name type="scientific">Microcystis aeruginosa Ma_MB_S_20031200_S102</name>
    <dbReference type="NCBI Taxonomy" id="2486254"/>
    <lineage>
        <taxon>Bacteria</taxon>
        <taxon>Bacillati</taxon>
        <taxon>Cyanobacteriota</taxon>
        <taxon>Cyanophyceae</taxon>
        <taxon>Oscillatoriophycideae</taxon>
        <taxon>Chroococcales</taxon>
        <taxon>Microcystaceae</taxon>
        <taxon>Microcystis</taxon>
    </lineage>
</organism>
<dbReference type="Proteomes" id="UP000317708">
    <property type="component" value="Unassembled WGS sequence"/>
</dbReference>
<dbReference type="AlphaFoldDB" id="A0A552E6F7"/>
<protein>
    <submittedName>
        <fullName evidence="1">Addiction module antitoxin</fullName>
    </submittedName>
</protein>
<evidence type="ECO:0000313" key="1">
    <source>
        <dbReference type="EMBL" id="TRU30070.1"/>
    </source>
</evidence>
<name>A0A552E6F7_MICAE</name>
<sequence>MHKKLTISIDEQVYDGLYAVVGKGAISQFIEDLLRPHVIKDELDAAYKLMAEDQEREKEALAWAEALVGDSAK</sequence>
<evidence type="ECO:0000313" key="2">
    <source>
        <dbReference type="Proteomes" id="UP000317708"/>
    </source>
</evidence>
<proteinExistence type="predicted"/>
<accession>A0A552E6F7</accession>
<reference evidence="1 2" key="1">
    <citation type="submission" date="2019-01" db="EMBL/GenBank/DDBJ databases">
        <title>Coherence of Microcystis species and biogeography revealed through population genomics.</title>
        <authorList>
            <person name="Perez-Carrascal O.M."/>
            <person name="Terrat Y."/>
            <person name="Giani A."/>
            <person name="Fortin N."/>
            <person name="Tromas N."/>
            <person name="Shapiro B.J."/>
        </authorList>
    </citation>
    <scope>NUCLEOTIDE SEQUENCE [LARGE SCALE GENOMIC DNA]</scope>
    <source>
        <strain evidence="1">Ma_MB_S_20031200_S102</strain>
    </source>
</reference>
<comment type="caution">
    <text evidence="1">The sequence shown here is derived from an EMBL/GenBank/DDBJ whole genome shotgun (WGS) entry which is preliminary data.</text>
</comment>
<gene>
    <name evidence="1" type="ORF">EWV92_23010</name>
</gene>